<keyword evidence="1" id="KW-1133">Transmembrane helix</keyword>
<sequence length="153" mass="14683">MPARSTTSPRAALGAAGGLAWVASMALIAAVTPRWSGAARRFGLAMSAVSVGLLVGPPVAGLPGVAIAIVLVPATVLIGEQGARALPPTVGGAYALFNRAYAGGIALGPIVSGPAVEGAGFGPAMLLVAVAALAGGLASLVRMPSVRPPSSPG</sequence>
<protein>
    <recommendedName>
        <fullName evidence="4">MFS transporter</fullName>
    </recommendedName>
</protein>
<dbReference type="Proteomes" id="UP001165283">
    <property type="component" value="Unassembled WGS sequence"/>
</dbReference>
<comment type="caution">
    <text evidence="2">The sequence shown here is derived from an EMBL/GenBank/DDBJ whole genome shotgun (WGS) entry which is preliminary data.</text>
</comment>
<gene>
    <name evidence="2" type="ORF">KDL28_18295</name>
</gene>
<proteinExistence type="predicted"/>
<accession>A0ABT1A1Z8</accession>
<keyword evidence="1" id="KW-0472">Membrane</keyword>
<name>A0ABT1A1Z8_9PSEU</name>
<feature type="transmembrane region" description="Helical" evidence="1">
    <location>
        <begin position="44"/>
        <end position="72"/>
    </location>
</feature>
<dbReference type="EMBL" id="JAGSOV010000039">
    <property type="protein sequence ID" value="MCO1657015.1"/>
    <property type="molecule type" value="Genomic_DNA"/>
</dbReference>
<keyword evidence="1" id="KW-0812">Transmembrane</keyword>
<keyword evidence="3" id="KW-1185">Reference proteome</keyword>
<reference evidence="2" key="1">
    <citation type="submission" date="2021-04" db="EMBL/GenBank/DDBJ databases">
        <title>Pseudonocardia sp. nov., isolated from sandy soil of mangrove forest.</title>
        <authorList>
            <person name="Zan Z."/>
            <person name="Huang R."/>
            <person name="Liu W."/>
        </authorList>
    </citation>
    <scope>NUCLEOTIDE SEQUENCE</scope>
    <source>
        <strain evidence="2">S2-4</strain>
    </source>
</reference>
<evidence type="ECO:0000313" key="3">
    <source>
        <dbReference type="Proteomes" id="UP001165283"/>
    </source>
</evidence>
<evidence type="ECO:0000313" key="2">
    <source>
        <dbReference type="EMBL" id="MCO1657015.1"/>
    </source>
</evidence>
<organism evidence="2 3">
    <name type="scientific">Pseudonocardia humida</name>
    <dbReference type="NCBI Taxonomy" id="2800819"/>
    <lineage>
        <taxon>Bacteria</taxon>
        <taxon>Bacillati</taxon>
        <taxon>Actinomycetota</taxon>
        <taxon>Actinomycetes</taxon>
        <taxon>Pseudonocardiales</taxon>
        <taxon>Pseudonocardiaceae</taxon>
        <taxon>Pseudonocardia</taxon>
    </lineage>
</organism>
<evidence type="ECO:0000256" key="1">
    <source>
        <dbReference type="SAM" id="Phobius"/>
    </source>
</evidence>
<evidence type="ECO:0008006" key="4">
    <source>
        <dbReference type="Google" id="ProtNLM"/>
    </source>
</evidence>
<dbReference type="InterPro" id="IPR036259">
    <property type="entry name" value="MFS_trans_sf"/>
</dbReference>
<feature type="transmembrane region" description="Helical" evidence="1">
    <location>
        <begin position="121"/>
        <end position="141"/>
    </location>
</feature>
<feature type="transmembrane region" description="Helical" evidence="1">
    <location>
        <begin position="12"/>
        <end position="32"/>
    </location>
</feature>
<dbReference type="SUPFAM" id="SSF103473">
    <property type="entry name" value="MFS general substrate transporter"/>
    <property type="match status" value="1"/>
</dbReference>
<dbReference type="RefSeq" id="WP_252440302.1">
    <property type="nucleotide sequence ID" value="NZ_JAGSOV010000039.1"/>
</dbReference>